<dbReference type="OrthoDB" id="7222703at2"/>
<dbReference type="EMBL" id="NHRY01000252">
    <property type="protein sequence ID" value="PPQ27909.1"/>
    <property type="molecule type" value="Genomic_DNA"/>
</dbReference>
<dbReference type="Pfam" id="PF03734">
    <property type="entry name" value="YkuD"/>
    <property type="match status" value="1"/>
</dbReference>
<keyword evidence="3" id="KW-1185">Reference proteome</keyword>
<name>A0A2S6MZY4_RHOGL</name>
<evidence type="ECO:0000313" key="3">
    <source>
        <dbReference type="Proteomes" id="UP000239724"/>
    </source>
</evidence>
<accession>A0A2S6MZY4</accession>
<evidence type="ECO:0000313" key="2">
    <source>
        <dbReference type="EMBL" id="PPQ27909.1"/>
    </source>
</evidence>
<feature type="domain" description="L,D-TPase catalytic" evidence="1">
    <location>
        <begin position="35"/>
        <end position="157"/>
    </location>
</feature>
<proteinExistence type="predicted"/>
<dbReference type="AlphaFoldDB" id="A0A2S6MZY4"/>
<dbReference type="Proteomes" id="UP000239724">
    <property type="component" value="Unassembled WGS sequence"/>
</dbReference>
<comment type="caution">
    <text evidence="2">The sequence shown here is derived from an EMBL/GenBank/DDBJ whole genome shotgun (WGS) entry which is preliminary data.</text>
</comment>
<dbReference type="InterPro" id="IPR005490">
    <property type="entry name" value="LD_TPept_cat_dom"/>
</dbReference>
<gene>
    <name evidence="2" type="ORF">CCS01_26005</name>
</gene>
<sequence length="204" mass="22347">MARTRAALKADRLAVVGPTLLVVVDRNPAAQLLVIILARPDRNWQMVGGGRVSTGQAGRHGYFITPTGVFQHTDAILDYRAEGTFNENHIRGLGRKGMRVWDFGWVTAVKGWRSDGETGEIRLLLHATDPDLLERRLGHPASEGCVRISAAMNTFLDKYGVLDADYEAAAADDPSYEAVLRPDRTPTAFAGRMLVIIDSSMPMS</sequence>
<evidence type="ECO:0000259" key="1">
    <source>
        <dbReference type="Pfam" id="PF03734"/>
    </source>
</evidence>
<organism evidence="2 3">
    <name type="scientific">Rhodopila globiformis</name>
    <name type="common">Rhodopseudomonas globiformis</name>
    <dbReference type="NCBI Taxonomy" id="1071"/>
    <lineage>
        <taxon>Bacteria</taxon>
        <taxon>Pseudomonadati</taxon>
        <taxon>Pseudomonadota</taxon>
        <taxon>Alphaproteobacteria</taxon>
        <taxon>Acetobacterales</taxon>
        <taxon>Acetobacteraceae</taxon>
        <taxon>Rhodopila</taxon>
    </lineage>
</organism>
<protein>
    <recommendedName>
        <fullName evidence="1">L,D-TPase catalytic domain-containing protein</fullName>
    </recommendedName>
</protein>
<reference evidence="2 3" key="1">
    <citation type="journal article" date="2018" name="Arch. Microbiol.">
        <title>New insights into the metabolic potential of the phototrophic purple bacterium Rhodopila globiformis DSM 161(T) from its draft genome sequence and evidence for a vanadium-dependent nitrogenase.</title>
        <authorList>
            <person name="Imhoff J.F."/>
            <person name="Rahn T."/>
            <person name="Kunzel S."/>
            <person name="Neulinger S.C."/>
        </authorList>
    </citation>
    <scope>NUCLEOTIDE SEQUENCE [LARGE SCALE GENOMIC DNA]</scope>
    <source>
        <strain evidence="2 3">DSM 161</strain>
    </source>
</reference>
<dbReference type="GO" id="GO:0016740">
    <property type="term" value="F:transferase activity"/>
    <property type="evidence" value="ECO:0007669"/>
    <property type="project" value="InterPro"/>
</dbReference>